<keyword evidence="2" id="KW-1185">Reference proteome</keyword>
<evidence type="ECO:0000313" key="2">
    <source>
        <dbReference type="Proteomes" id="UP000318733"/>
    </source>
</evidence>
<protein>
    <submittedName>
        <fullName evidence="1">Class I SAM-dependent methyltransferase</fullName>
    </submittedName>
</protein>
<dbReference type="CDD" id="cd02440">
    <property type="entry name" value="AdoMet_MTases"/>
    <property type="match status" value="1"/>
</dbReference>
<dbReference type="Proteomes" id="UP000318733">
    <property type="component" value="Unassembled WGS sequence"/>
</dbReference>
<evidence type="ECO:0000313" key="1">
    <source>
        <dbReference type="EMBL" id="TSJ40760.1"/>
    </source>
</evidence>
<dbReference type="EMBL" id="VLPK01000002">
    <property type="protein sequence ID" value="TSJ40760.1"/>
    <property type="molecule type" value="Genomic_DNA"/>
</dbReference>
<sequence>MKKEDLWGIYDIDYANDYNERYLLNPFSKTSSITELNVLKQQINKDTKWLDLGCGTGYFLSEFPGIQRAGLDISPKMLETAKLANPDALFFKEGDFRVENPEWNDMWSFITCMWGAYCYVDSVREVEKVTSNIINWTKTGGAIFLPVVDIEDVRPNTRIEYEHYFKDVYGGTIAITSVTWSWLEDNGKFHEHLVSPPAEHFIKLMEPYFDHIEVVRYPPYMPGWVSRKSILATGKRATPDPKNPATVKWQDIPKPIMKSSGPPFNPMSTIPNKYIAFEFLNRIKNGEFIRAVGRKLFRR</sequence>
<proteinExistence type="predicted"/>
<dbReference type="Pfam" id="PF13489">
    <property type="entry name" value="Methyltransf_23"/>
    <property type="match status" value="1"/>
</dbReference>
<keyword evidence="1" id="KW-0489">Methyltransferase</keyword>
<gene>
    <name evidence="1" type="ORF">FO440_13530</name>
</gene>
<dbReference type="Gene3D" id="3.40.50.150">
    <property type="entry name" value="Vaccinia Virus protein VP39"/>
    <property type="match status" value="1"/>
</dbReference>
<dbReference type="AlphaFoldDB" id="A0A556MLG2"/>
<name>A0A556MLG2_9SPHI</name>
<dbReference type="SUPFAM" id="SSF53335">
    <property type="entry name" value="S-adenosyl-L-methionine-dependent methyltransferases"/>
    <property type="match status" value="1"/>
</dbReference>
<dbReference type="RefSeq" id="WP_144248798.1">
    <property type="nucleotide sequence ID" value="NZ_VLPK01000002.1"/>
</dbReference>
<comment type="caution">
    <text evidence="1">The sequence shown here is derived from an EMBL/GenBank/DDBJ whole genome shotgun (WGS) entry which is preliminary data.</text>
</comment>
<organism evidence="1 2">
    <name type="scientific">Mucilaginibacter corticis</name>
    <dbReference type="NCBI Taxonomy" id="2597670"/>
    <lineage>
        <taxon>Bacteria</taxon>
        <taxon>Pseudomonadati</taxon>
        <taxon>Bacteroidota</taxon>
        <taxon>Sphingobacteriia</taxon>
        <taxon>Sphingobacteriales</taxon>
        <taxon>Sphingobacteriaceae</taxon>
        <taxon>Mucilaginibacter</taxon>
    </lineage>
</organism>
<dbReference type="OrthoDB" id="9791837at2"/>
<reference evidence="1 2" key="1">
    <citation type="submission" date="2019-07" db="EMBL/GenBank/DDBJ databases">
        <authorList>
            <person name="Huq M.A."/>
        </authorList>
    </citation>
    <scope>NUCLEOTIDE SEQUENCE [LARGE SCALE GENOMIC DNA]</scope>
    <source>
        <strain evidence="1 2">MAH-19</strain>
    </source>
</reference>
<dbReference type="InterPro" id="IPR029063">
    <property type="entry name" value="SAM-dependent_MTases_sf"/>
</dbReference>
<accession>A0A556MLG2</accession>
<dbReference type="GO" id="GO:0032259">
    <property type="term" value="P:methylation"/>
    <property type="evidence" value="ECO:0007669"/>
    <property type="project" value="UniProtKB-KW"/>
</dbReference>
<keyword evidence="1" id="KW-0808">Transferase</keyword>
<dbReference type="GO" id="GO:0008168">
    <property type="term" value="F:methyltransferase activity"/>
    <property type="evidence" value="ECO:0007669"/>
    <property type="project" value="UniProtKB-KW"/>
</dbReference>